<keyword evidence="2" id="KW-1185">Reference proteome</keyword>
<accession>A0A3A1YQ13</accession>
<comment type="caution">
    <text evidence="1">The sequence shown here is derived from an EMBL/GenBank/DDBJ whole genome shotgun (WGS) entry which is preliminary data.</text>
</comment>
<dbReference type="AlphaFoldDB" id="A0A3A1YQ13"/>
<gene>
    <name evidence="1" type="ORF">CKF59_01005</name>
</gene>
<dbReference type="InterPro" id="IPR010446">
    <property type="entry name" value="GalNAc_Trfase_b"/>
</dbReference>
<proteinExistence type="predicted"/>
<dbReference type="EMBL" id="NRJF01000025">
    <property type="protein sequence ID" value="RIY38424.1"/>
    <property type="molecule type" value="Genomic_DNA"/>
</dbReference>
<dbReference type="Pfam" id="PF06306">
    <property type="entry name" value="CgtA"/>
    <property type="match status" value="1"/>
</dbReference>
<reference evidence="1 2" key="1">
    <citation type="submission" date="2017-08" db="EMBL/GenBank/DDBJ databases">
        <title>Reclassification of Bisgaard taxon 37 and 44.</title>
        <authorList>
            <person name="Christensen H."/>
        </authorList>
    </citation>
    <scope>NUCLEOTIDE SEQUENCE [LARGE SCALE GENOMIC DNA]</scope>
    <source>
        <strain evidence="1 2">EEAB3T1</strain>
    </source>
</reference>
<evidence type="ECO:0000313" key="1">
    <source>
        <dbReference type="EMBL" id="RIY38424.1"/>
    </source>
</evidence>
<name>A0A3A1YQ13_9GAMM</name>
<sequence>MANTREMIPYAFIRFFNEDLTLEVSLKSIAQVIKRGVLVYHRPLPGVKTDNSLEIAKKFVATHPGFILVEYPYPVLPAGHSLYRQLSRIPLAWRLDTYYRYGLFWLQELAQQQQELERAWVVKIDADQVYSPSALEQLFQYIQTDPLQRLCYFMASVDVVYYQDEIYVKSGNMRYEHDHYVVKLSSMPPIEFHCEEKGEEFFAYERMPFVPKRGIYDSNDLLHYVTSFHFKANKILYRGGKVTESFSLYSGLSKLLDLENFLGTKEFYRKENALAIAKSLNWENNGTEFTLAQQDLQELSKHLS</sequence>
<dbReference type="RefSeq" id="WP_119534121.1">
    <property type="nucleotide sequence ID" value="NZ_NRJF01000025.1"/>
</dbReference>
<protein>
    <submittedName>
        <fullName evidence="1">Uncharacterized protein</fullName>
    </submittedName>
</protein>
<dbReference type="Proteomes" id="UP000265964">
    <property type="component" value="Unassembled WGS sequence"/>
</dbReference>
<organism evidence="1 2">
    <name type="scientific">Psittacicella gerlachiana</name>
    <dbReference type="NCBI Taxonomy" id="2028574"/>
    <lineage>
        <taxon>Bacteria</taxon>
        <taxon>Pseudomonadati</taxon>
        <taxon>Pseudomonadota</taxon>
        <taxon>Gammaproteobacteria</taxon>
        <taxon>Pasteurellales</taxon>
        <taxon>Psittacicellaceae</taxon>
        <taxon>Psittacicella</taxon>
    </lineage>
</organism>
<dbReference type="OrthoDB" id="5322631at2"/>
<evidence type="ECO:0000313" key="2">
    <source>
        <dbReference type="Proteomes" id="UP000265964"/>
    </source>
</evidence>